<dbReference type="Proteomes" id="UP000003340">
    <property type="component" value="Unassembled WGS sequence"/>
</dbReference>
<dbReference type="InterPro" id="IPR027417">
    <property type="entry name" value="P-loop_NTPase"/>
</dbReference>
<comment type="caution">
    <text evidence="10">The sequence shown here is derived from an EMBL/GenBank/DDBJ whole genome shotgun (WGS) entry which is preliminary data.</text>
</comment>
<keyword evidence="3" id="KW-0808">Transferase</keyword>
<evidence type="ECO:0000259" key="9">
    <source>
        <dbReference type="Pfam" id="PF13614"/>
    </source>
</evidence>
<dbReference type="PANTHER" id="PTHR32309:SF13">
    <property type="entry name" value="FERRIC ENTEROBACTIN TRANSPORT PROTEIN FEPE"/>
    <property type="match status" value="1"/>
</dbReference>
<comment type="similarity">
    <text evidence="1">Belongs to the CpsD/CapB family.</text>
</comment>
<evidence type="ECO:0000256" key="3">
    <source>
        <dbReference type="ARBA" id="ARBA00022679"/>
    </source>
</evidence>
<protein>
    <recommendedName>
        <fullName evidence="2">non-specific protein-tyrosine kinase</fullName>
        <ecNumber evidence="2">2.7.10.2</ecNumber>
    </recommendedName>
</protein>
<evidence type="ECO:0000256" key="6">
    <source>
        <dbReference type="ARBA" id="ARBA00022840"/>
    </source>
</evidence>
<dbReference type="GO" id="GO:0042802">
    <property type="term" value="F:identical protein binding"/>
    <property type="evidence" value="ECO:0007669"/>
    <property type="project" value="UniProtKB-ARBA"/>
</dbReference>
<evidence type="ECO:0000313" key="11">
    <source>
        <dbReference type="Proteomes" id="UP000003340"/>
    </source>
</evidence>
<dbReference type="InterPro" id="IPR050445">
    <property type="entry name" value="Bact_polysacc_biosynth/exp"/>
</dbReference>
<proteinExistence type="inferred from homology"/>
<comment type="catalytic activity">
    <reaction evidence="8">
        <text>L-tyrosyl-[protein] + ATP = O-phospho-L-tyrosyl-[protein] + ADP + H(+)</text>
        <dbReference type="Rhea" id="RHEA:10596"/>
        <dbReference type="Rhea" id="RHEA-COMP:10136"/>
        <dbReference type="Rhea" id="RHEA-COMP:20101"/>
        <dbReference type="ChEBI" id="CHEBI:15378"/>
        <dbReference type="ChEBI" id="CHEBI:30616"/>
        <dbReference type="ChEBI" id="CHEBI:46858"/>
        <dbReference type="ChEBI" id="CHEBI:61978"/>
        <dbReference type="ChEBI" id="CHEBI:456216"/>
        <dbReference type="EC" id="2.7.10.2"/>
    </reaction>
</comment>
<dbReference type="EMBL" id="ACEC01000041">
    <property type="protein sequence ID" value="EEG31182.1"/>
    <property type="molecule type" value="Genomic_DNA"/>
</dbReference>
<feature type="domain" description="AAA" evidence="9">
    <location>
        <begin position="56"/>
        <end position="194"/>
    </location>
</feature>
<dbReference type="GO" id="GO:0005886">
    <property type="term" value="C:plasma membrane"/>
    <property type="evidence" value="ECO:0007669"/>
    <property type="project" value="TreeGrafter"/>
</dbReference>
<evidence type="ECO:0000256" key="4">
    <source>
        <dbReference type="ARBA" id="ARBA00022741"/>
    </source>
</evidence>
<dbReference type="Gene3D" id="3.40.50.300">
    <property type="entry name" value="P-loop containing nucleotide triphosphate hydrolases"/>
    <property type="match status" value="1"/>
</dbReference>
<sequence>MSINHKKHTHLDVVLGKTSPFAITEAYKTMRTNLSFALADAKNKRVVITSSLPNEGKSTTATNIAITLAQTGKKTLLIDADMRKPTQYKIFRLTRGNGLSSLLGGFTKPENTIVEDVRENLDLITSGPIPPNPTELLSSSKMRELLEELNKTYEYIILDTPPINIVSDALALADICAGVVLVIRQNQTKHETLQKAIKSLEFAEMKILGAVVTHAGNERKSRYYRYMKYKSYKE</sequence>
<reference evidence="10 11" key="1">
    <citation type="submission" date="2009-01" db="EMBL/GenBank/DDBJ databases">
        <authorList>
            <person name="Fulton L."/>
            <person name="Clifton S."/>
            <person name="Fulton B."/>
            <person name="Xu J."/>
            <person name="Minx P."/>
            <person name="Pepin K.H."/>
            <person name="Johnson M."/>
            <person name="Bhonagiri V."/>
            <person name="Nash W.E."/>
            <person name="Mardis E.R."/>
            <person name="Wilson R.K."/>
        </authorList>
    </citation>
    <scope>NUCLEOTIDE SEQUENCE [LARGE SCALE GENOMIC DNA]</scope>
    <source>
        <strain evidence="10 11">DSM 5476</strain>
    </source>
</reference>
<accession>C0EBA6</accession>
<keyword evidence="5" id="KW-0418">Kinase</keyword>
<name>C0EBA6_9FIRM</name>
<evidence type="ECO:0000256" key="7">
    <source>
        <dbReference type="ARBA" id="ARBA00023137"/>
    </source>
</evidence>
<dbReference type="InterPro" id="IPR025669">
    <property type="entry name" value="AAA_dom"/>
</dbReference>
<gene>
    <name evidence="10" type="ORF">CLOSTMETH_01124</name>
</gene>
<dbReference type="GO" id="GO:0005524">
    <property type="term" value="F:ATP binding"/>
    <property type="evidence" value="ECO:0007669"/>
    <property type="project" value="UniProtKB-KW"/>
</dbReference>
<organism evidence="10 11">
    <name type="scientific">[Clostridium] methylpentosum DSM 5476</name>
    <dbReference type="NCBI Taxonomy" id="537013"/>
    <lineage>
        <taxon>Bacteria</taxon>
        <taxon>Bacillati</taxon>
        <taxon>Bacillota</taxon>
        <taxon>Clostridia</taxon>
        <taxon>Eubacteriales</taxon>
        <taxon>Oscillospiraceae</taxon>
        <taxon>Oscillospiraceae incertae sedis</taxon>
    </lineage>
</organism>
<dbReference type="Pfam" id="PF13614">
    <property type="entry name" value="AAA_31"/>
    <property type="match status" value="1"/>
</dbReference>
<dbReference type="FunFam" id="3.40.50.300:FF:000527">
    <property type="entry name" value="Tyrosine-protein kinase etk"/>
    <property type="match status" value="1"/>
</dbReference>
<evidence type="ECO:0000256" key="1">
    <source>
        <dbReference type="ARBA" id="ARBA00007316"/>
    </source>
</evidence>
<dbReference type="eggNOG" id="COG0489">
    <property type="taxonomic scope" value="Bacteria"/>
</dbReference>
<dbReference type="EC" id="2.7.10.2" evidence="2"/>
<reference evidence="10 11" key="2">
    <citation type="submission" date="2009-02" db="EMBL/GenBank/DDBJ databases">
        <title>Draft genome sequence of Clostridium methylpentosum (DSM 5476).</title>
        <authorList>
            <person name="Sudarsanam P."/>
            <person name="Ley R."/>
            <person name="Guruge J."/>
            <person name="Turnbaugh P.J."/>
            <person name="Mahowald M."/>
            <person name="Liep D."/>
            <person name="Gordon J."/>
        </authorList>
    </citation>
    <scope>NUCLEOTIDE SEQUENCE [LARGE SCALE GENOMIC DNA]</scope>
    <source>
        <strain evidence="10 11">DSM 5476</strain>
    </source>
</reference>
<dbReference type="STRING" id="537013.CLOSTMETH_01124"/>
<evidence type="ECO:0000256" key="2">
    <source>
        <dbReference type="ARBA" id="ARBA00011903"/>
    </source>
</evidence>
<dbReference type="NCBIfam" id="TIGR01007">
    <property type="entry name" value="eps_fam"/>
    <property type="match status" value="1"/>
</dbReference>
<dbReference type="AlphaFoldDB" id="C0EBA6"/>
<evidence type="ECO:0000256" key="5">
    <source>
        <dbReference type="ARBA" id="ARBA00022777"/>
    </source>
</evidence>
<keyword evidence="11" id="KW-1185">Reference proteome</keyword>
<evidence type="ECO:0000256" key="8">
    <source>
        <dbReference type="ARBA" id="ARBA00051245"/>
    </source>
</evidence>
<dbReference type="PANTHER" id="PTHR32309">
    <property type="entry name" value="TYROSINE-PROTEIN KINASE"/>
    <property type="match status" value="1"/>
</dbReference>
<keyword evidence="7" id="KW-0829">Tyrosine-protein kinase</keyword>
<dbReference type="SUPFAM" id="SSF52540">
    <property type="entry name" value="P-loop containing nucleoside triphosphate hydrolases"/>
    <property type="match status" value="1"/>
</dbReference>
<keyword evidence="4" id="KW-0547">Nucleotide-binding</keyword>
<dbReference type="GO" id="GO:0004715">
    <property type="term" value="F:non-membrane spanning protein tyrosine kinase activity"/>
    <property type="evidence" value="ECO:0007669"/>
    <property type="project" value="UniProtKB-EC"/>
</dbReference>
<dbReference type="CDD" id="cd05387">
    <property type="entry name" value="BY-kinase"/>
    <property type="match status" value="1"/>
</dbReference>
<keyword evidence="6" id="KW-0067">ATP-binding</keyword>
<evidence type="ECO:0000313" key="10">
    <source>
        <dbReference type="EMBL" id="EEG31182.1"/>
    </source>
</evidence>
<dbReference type="HOGENOM" id="CLU_052027_2_1_9"/>
<dbReference type="InterPro" id="IPR005702">
    <property type="entry name" value="Wzc-like_C"/>
</dbReference>